<gene>
    <name evidence="1" type="ORF">METZ01_LOCUS166681</name>
</gene>
<feature type="non-terminal residue" evidence="1">
    <location>
        <position position="1"/>
    </location>
</feature>
<reference evidence="1" key="1">
    <citation type="submission" date="2018-05" db="EMBL/GenBank/DDBJ databases">
        <authorList>
            <person name="Lanie J.A."/>
            <person name="Ng W.-L."/>
            <person name="Kazmierczak K.M."/>
            <person name="Andrzejewski T.M."/>
            <person name="Davidsen T.M."/>
            <person name="Wayne K.J."/>
            <person name="Tettelin H."/>
            <person name="Glass J.I."/>
            <person name="Rusch D."/>
            <person name="Podicherti R."/>
            <person name="Tsui H.-C.T."/>
            <person name="Winkler M.E."/>
        </authorList>
    </citation>
    <scope>NUCLEOTIDE SEQUENCE</scope>
</reference>
<name>A0A382BKU8_9ZZZZ</name>
<evidence type="ECO:0000313" key="1">
    <source>
        <dbReference type="EMBL" id="SVB13827.1"/>
    </source>
</evidence>
<accession>A0A382BKU8</accession>
<proteinExistence type="predicted"/>
<sequence>VLNNLLSKHENDYIPAEMFNVMNSMNLVFKSI</sequence>
<dbReference type="EMBL" id="UINC01030057">
    <property type="protein sequence ID" value="SVB13827.1"/>
    <property type="molecule type" value="Genomic_DNA"/>
</dbReference>
<protein>
    <submittedName>
        <fullName evidence="1">Uncharacterized protein</fullName>
    </submittedName>
</protein>
<dbReference type="AlphaFoldDB" id="A0A382BKU8"/>
<organism evidence="1">
    <name type="scientific">marine metagenome</name>
    <dbReference type="NCBI Taxonomy" id="408172"/>
    <lineage>
        <taxon>unclassified sequences</taxon>
        <taxon>metagenomes</taxon>
        <taxon>ecological metagenomes</taxon>
    </lineage>
</organism>